<dbReference type="Proteomes" id="UP000499080">
    <property type="component" value="Unassembled WGS sequence"/>
</dbReference>
<keyword evidence="3" id="KW-1185">Reference proteome</keyword>
<comment type="caution">
    <text evidence="2">The sequence shown here is derived from an EMBL/GenBank/DDBJ whole genome shotgun (WGS) entry which is preliminary data.</text>
</comment>
<dbReference type="EMBL" id="BGPR01003963">
    <property type="protein sequence ID" value="GBM94362.1"/>
    <property type="molecule type" value="Genomic_DNA"/>
</dbReference>
<evidence type="ECO:0000313" key="3">
    <source>
        <dbReference type="Proteomes" id="UP000499080"/>
    </source>
</evidence>
<name>A0A4Y2JYP7_ARAVE</name>
<accession>A0A4Y2JYP7</accession>
<organism evidence="2 3">
    <name type="scientific">Araneus ventricosus</name>
    <name type="common">Orbweaver spider</name>
    <name type="synonym">Epeira ventricosa</name>
    <dbReference type="NCBI Taxonomy" id="182803"/>
    <lineage>
        <taxon>Eukaryota</taxon>
        <taxon>Metazoa</taxon>
        <taxon>Ecdysozoa</taxon>
        <taxon>Arthropoda</taxon>
        <taxon>Chelicerata</taxon>
        <taxon>Arachnida</taxon>
        <taxon>Araneae</taxon>
        <taxon>Araneomorphae</taxon>
        <taxon>Entelegynae</taxon>
        <taxon>Araneoidea</taxon>
        <taxon>Araneidae</taxon>
        <taxon>Araneus</taxon>
    </lineage>
</organism>
<dbReference type="AlphaFoldDB" id="A0A4Y2JYP7"/>
<evidence type="ECO:0000313" key="2">
    <source>
        <dbReference type="EMBL" id="GBM94362.1"/>
    </source>
</evidence>
<proteinExistence type="predicted"/>
<reference evidence="2 3" key="1">
    <citation type="journal article" date="2019" name="Sci. Rep.">
        <title>Orb-weaving spider Araneus ventricosus genome elucidates the spidroin gene catalogue.</title>
        <authorList>
            <person name="Kono N."/>
            <person name="Nakamura H."/>
            <person name="Ohtoshi R."/>
            <person name="Moran D.A.P."/>
            <person name="Shinohara A."/>
            <person name="Yoshida Y."/>
            <person name="Fujiwara M."/>
            <person name="Mori M."/>
            <person name="Tomita M."/>
            <person name="Arakawa K."/>
        </authorList>
    </citation>
    <scope>NUCLEOTIDE SEQUENCE [LARGE SCALE GENOMIC DNA]</scope>
</reference>
<gene>
    <name evidence="2" type="ORF">AVEN_6663_1</name>
</gene>
<protein>
    <submittedName>
        <fullName evidence="2">Uncharacterized protein</fullName>
    </submittedName>
</protein>
<evidence type="ECO:0000256" key="1">
    <source>
        <dbReference type="SAM" id="Coils"/>
    </source>
</evidence>
<sequence>MKSDLNPNHSRIRKYATQPKSNPNIDDLLKKINSLNLDQDLIDFLVGNLQDLSKLFASKSRDIKAAVRDGIIENFVFPIINKIAERETSLMAMIYDLKSKHIDADLVIYQAKVRECENIVEGLKAKLQIVNTDLTEAKNDLKETSSALVETAKEVRSILDKPKPSYTEVLQSRPAPIAVTPMVSKRDAHVVLLRPKKTSTSEENRKIIENALIFRNSSARISNLLKSARAASLLRLRPTLTPGFRGRDKFG</sequence>
<keyword evidence="1" id="KW-0175">Coiled coil</keyword>
<feature type="coiled-coil region" evidence="1">
    <location>
        <begin position="120"/>
        <end position="154"/>
    </location>
</feature>